<dbReference type="GO" id="GO:0005524">
    <property type="term" value="F:ATP binding"/>
    <property type="evidence" value="ECO:0007669"/>
    <property type="project" value="UniProtKB-KW"/>
</dbReference>
<dbReference type="OrthoDB" id="272370at2759"/>
<evidence type="ECO:0000256" key="3">
    <source>
        <dbReference type="ARBA" id="ARBA00014846"/>
    </source>
</evidence>
<dbReference type="GO" id="GO:0005634">
    <property type="term" value="C:nucleus"/>
    <property type="evidence" value="ECO:0007669"/>
    <property type="project" value="TreeGrafter"/>
</dbReference>
<dbReference type="Proteomes" id="UP000184267">
    <property type="component" value="Unassembled WGS sequence"/>
</dbReference>
<evidence type="ECO:0000256" key="1">
    <source>
        <dbReference type="ARBA" id="ARBA00001774"/>
    </source>
</evidence>
<dbReference type="OMA" id="WKYISEG"/>
<dbReference type="GO" id="GO:0035299">
    <property type="term" value="F:inositol-1,3,4,5,6-pentakisphosphate 2-kinase activity"/>
    <property type="evidence" value="ECO:0007669"/>
    <property type="project" value="UniProtKB-EC"/>
</dbReference>
<dbReference type="EMBL" id="MNAD01000538">
    <property type="protein sequence ID" value="OJT12015.1"/>
    <property type="molecule type" value="Genomic_DNA"/>
</dbReference>
<protein>
    <recommendedName>
        <fullName evidence="3 8">Inositol-pentakisphosphate 2-kinase</fullName>
        <ecNumber evidence="2 8">2.7.1.158</ecNumber>
    </recommendedName>
</protein>
<keyword evidence="5 8" id="KW-0547">Nucleotide-binding</keyword>
<proteinExistence type="predicted"/>
<accession>A0A1M2VWN4</accession>
<dbReference type="InterPro" id="IPR009286">
    <property type="entry name" value="Ins_P5_2-kin"/>
</dbReference>
<comment type="domain">
    <text evidence="8">The EXKPK motif is conserved in inositol-pentakisphosphate 2-kinases of both family 1 and 2.</text>
</comment>
<organism evidence="10 11">
    <name type="scientific">Trametes pubescens</name>
    <name type="common">White-rot fungus</name>
    <dbReference type="NCBI Taxonomy" id="154538"/>
    <lineage>
        <taxon>Eukaryota</taxon>
        <taxon>Fungi</taxon>
        <taxon>Dikarya</taxon>
        <taxon>Basidiomycota</taxon>
        <taxon>Agaricomycotina</taxon>
        <taxon>Agaricomycetes</taxon>
        <taxon>Polyporales</taxon>
        <taxon>Polyporaceae</taxon>
        <taxon>Trametes</taxon>
    </lineage>
</organism>
<comment type="catalytic activity">
    <reaction evidence="1 8">
        <text>1D-myo-inositol 1,3,4,5,6-pentakisphosphate + ATP = 1D-myo-inositol hexakisphosphate + ADP + H(+)</text>
        <dbReference type="Rhea" id="RHEA:20313"/>
        <dbReference type="ChEBI" id="CHEBI:15378"/>
        <dbReference type="ChEBI" id="CHEBI:30616"/>
        <dbReference type="ChEBI" id="CHEBI:57733"/>
        <dbReference type="ChEBI" id="CHEBI:58130"/>
        <dbReference type="ChEBI" id="CHEBI:456216"/>
        <dbReference type="EC" id="2.7.1.158"/>
    </reaction>
</comment>
<gene>
    <name evidence="10" type="ORF">TRAPUB_11425</name>
</gene>
<dbReference type="GO" id="GO:0032958">
    <property type="term" value="P:inositol phosphate biosynthetic process"/>
    <property type="evidence" value="ECO:0007669"/>
    <property type="project" value="TreeGrafter"/>
</dbReference>
<evidence type="ECO:0000256" key="6">
    <source>
        <dbReference type="ARBA" id="ARBA00022777"/>
    </source>
</evidence>
<feature type="region of interest" description="Disordered" evidence="9">
    <location>
        <begin position="47"/>
        <end position="69"/>
    </location>
</feature>
<dbReference type="Pfam" id="PF06090">
    <property type="entry name" value="Ins_P5_2-kin"/>
    <property type="match status" value="1"/>
</dbReference>
<dbReference type="PANTHER" id="PTHR14456">
    <property type="entry name" value="INOSITOL POLYPHOSPHATE KINASE 1"/>
    <property type="match status" value="1"/>
</dbReference>
<dbReference type="InterPro" id="IPR043001">
    <property type="entry name" value="IP5_2-K_N_lobe"/>
</dbReference>
<sequence length="466" mass="51508">MQTDTLDIADTSPQDWKYISEGGSTIVFSYVGPPNARFDRTALRLRKGPTQAHEDPEKYQKSQLAQEEEHTIENAPVDAGSSLDDLSEPDDPTIVFQRTVIEQLMPIEHLPRLQSVHVERAWLEKLAERTEPLRPHERRAKDTIDRGRRKAVLATDLVGGAGWAVEIKPKWGFLPNPTHLSLETRAIKTRTCRFCMHAHMKSTQGEDVALGYCPLDLYSGDAARVEQALRALWDVWVGTGGKVNNLRVFVEGKMVKPRADLESLAPLTTQLFPASTNPDSAHPLDTLRDAFISTLLPLLMHTPVLRTLSTLQRTLDALDIEGLAALWSRVHPTMPLGTGPAARDPDMAEWARFISVRAARGAQDNAEEDHVVPETQEELRYRVAAYLLGASFKDCSIILRMQPRTTDTGADVGGTVTVIDLDVKGVDRLAKWAALDREIVDAYRGVAPRDCVDAHYDGGGGGVPLA</sequence>
<keyword evidence="6 8" id="KW-0418">Kinase</keyword>
<evidence type="ECO:0000313" key="11">
    <source>
        <dbReference type="Proteomes" id="UP000184267"/>
    </source>
</evidence>
<evidence type="ECO:0000256" key="5">
    <source>
        <dbReference type="ARBA" id="ARBA00022741"/>
    </source>
</evidence>
<evidence type="ECO:0000256" key="8">
    <source>
        <dbReference type="RuleBase" id="RU364126"/>
    </source>
</evidence>
<dbReference type="AlphaFoldDB" id="A0A1M2VWN4"/>
<evidence type="ECO:0000256" key="9">
    <source>
        <dbReference type="SAM" id="MobiDB-lite"/>
    </source>
</evidence>
<reference evidence="10 11" key="1">
    <citation type="submission" date="2016-10" db="EMBL/GenBank/DDBJ databases">
        <title>Genome sequence of the basidiomycete white-rot fungus Trametes pubescens.</title>
        <authorList>
            <person name="Makela M.R."/>
            <person name="Granchi Z."/>
            <person name="Peng M."/>
            <person name="De Vries R.P."/>
            <person name="Grigoriev I."/>
            <person name="Riley R."/>
            <person name="Hilden K."/>
        </authorList>
    </citation>
    <scope>NUCLEOTIDE SEQUENCE [LARGE SCALE GENOMIC DNA]</scope>
    <source>
        <strain evidence="10 11">FBCC735</strain>
    </source>
</reference>
<comment type="function">
    <text evidence="8">Phosphorylates Ins(1,3,4,5,6)P5 at position 2 to form Ins(1,2,3,4,5,6)P6 (InsP6 or phytate).</text>
</comment>
<name>A0A1M2VWN4_TRAPU</name>
<keyword evidence="4 8" id="KW-0808">Transferase</keyword>
<dbReference type="STRING" id="154538.A0A1M2VWN4"/>
<dbReference type="Gene3D" id="3.30.200.110">
    <property type="entry name" value="Inositol-pentakisphosphate 2-kinase, N-lobe"/>
    <property type="match status" value="1"/>
</dbReference>
<dbReference type="EC" id="2.7.1.158" evidence="2 8"/>
<evidence type="ECO:0000256" key="7">
    <source>
        <dbReference type="ARBA" id="ARBA00022840"/>
    </source>
</evidence>
<comment type="caution">
    <text evidence="10">The sequence shown here is derived from an EMBL/GenBank/DDBJ whole genome shotgun (WGS) entry which is preliminary data.</text>
</comment>
<keyword evidence="11" id="KW-1185">Reference proteome</keyword>
<keyword evidence="7 8" id="KW-0067">ATP-binding</keyword>
<evidence type="ECO:0000256" key="2">
    <source>
        <dbReference type="ARBA" id="ARBA00012023"/>
    </source>
</evidence>
<dbReference type="PANTHER" id="PTHR14456:SF2">
    <property type="entry name" value="INOSITOL-PENTAKISPHOSPHATE 2-KINASE"/>
    <property type="match status" value="1"/>
</dbReference>
<evidence type="ECO:0000256" key="4">
    <source>
        <dbReference type="ARBA" id="ARBA00022679"/>
    </source>
</evidence>
<evidence type="ECO:0000313" key="10">
    <source>
        <dbReference type="EMBL" id="OJT12015.1"/>
    </source>
</evidence>